<dbReference type="InterPro" id="IPR050469">
    <property type="entry name" value="Diguanylate_Cyclase"/>
</dbReference>
<dbReference type="PROSITE" id="PS50887">
    <property type="entry name" value="GGDEF"/>
    <property type="match status" value="1"/>
</dbReference>
<reference evidence="3 4" key="1">
    <citation type="submission" date="2018-09" db="EMBL/GenBank/DDBJ databases">
        <authorList>
            <person name="Postec A."/>
        </authorList>
    </citation>
    <scope>NUCLEOTIDE SEQUENCE [LARGE SCALE GENOMIC DNA]</scope>
    <source>
        <strain evidence="3">70B-A</strain>
    </source>
</reference>
<feature type="transmembrane region" description="Helical" evidence="1">
    <location>
        <begin position="44"/>
        <end position="64"/>
    </location>
</feature>
<dbReference type="GO" id="GO:0052621">
    <property type="term" value="F:diguanylate cyclase activity"/>
    <property type="evidence" value="ECO:0007669"/>
    <property type="project" value="TreeGrafter"/>
</dbReference>
<dbReference type="KEGG" id="cbar:PATL70BA_2765"/>
<keyword evidence="1" id="KW-0472">Membrane</keyword>
<evidence type="ECO:0000313" key="3">
    <source>
        <dbReference type="EMBL" id="VDN48668.1"/>
    </source>
</evidence>
<dbReference type="OrthoDB" id="9807794at2"/>
<dbReference type="InterPro" id="IPR000160">
    <property type="entry name" value="GGDEF_dom"/>
</dbReference>
<keyword evidence="1" id="KW-0812">Transmembrane</keyword>
<evidence type="ECO:0000256" key="1">
    <source>
        <dbReference type="SAM" id="Phobius"/>
    </source>
</evidence>
<evidence type="ECO:0000259" key="2">
    <source>
        <dbReference type="PROSITE" id="PS50887"/>
    </source>
</evidence>
<organism evidence="3 4">
    <name type="scientific">Petrocella atlantisensis</name>
    <dbReference type="NCBI Taxonomy" id="2173034"/>
    <lineage>
        <taxon>Bacteria</taxon>
        <taxon>Bacillati</taxon>
        <taxon>Bacillota</taxon>
        <taxon>Clostridia</taxon>
        <taxon>Lachnospirales</taxon>
        <taxon>Vallitaleaceae</taxon>
        <taxon>Petrocella</taxon>
    </lineage>
</organism>
<evidence type="ECO:0000313" key="4">
    <source>
        <dbReference type="Proteomes" id="UP000279029"/>
    </source>
</evidence>
<feature type="domain" description="GGDEF" evidence="2">
    <location>
        <begin position="271"/>
        <end position="405"/>
    </location>
</feature>
<feature type="transmembrane region" description="Helical" evidence="1">
    <location>
        <begin position="150"/>
        <end position="170"/>
    </location>
</feature>
<name>A0A3P7PIB6_9FIRM</name>
<dbReference type="SMART" id="SM00267">
    <property type="entry name" value="GGDEF"/>
    <property type="match status" value="1"/>
</dbReference>
<dbReference type="SUPFAM" id="SSF55073">
    <property type="entry name" value="Nucleotide cyclase"/>
    <property type="match status" value="1"/>
</dbReference>
<protein>
    <recommendedName>
        <fullName evidence="2">GGDEF domain-containing protein</fullName>
    </recommendedName>
</protein>
<dbReference type="InterPro" id="IPR043128">
    <property type="entry name" value="Rev_trsase/Diguanyl_cyclase"/>
</dbReference>
<gene>
    <name evidence="3" type="ORF">PATL70BA_2765</name>
</gene>
<dbReference type="Proteomes" id="UP000279029">
    <property type="component" value="Chromosome"/>
</dbReference>
<feature type="transmembrane region" description="Helical" evidence="1">
    <location>
        <begin position="12"/>
        <end position="32"/>
    </location>
</feature>
<dbReference type="InterPro" id="IPR029787">
    <property type="entry name" value="Nucleotide_cyclase"/>
</dbReference>
<accession>A0A3P7PIB6</accession>
<feature type="transmembrane region" description="Helical" evidence="1">
    <location>
        <begin position="76"/>
        <end position="95"/>
    </location>
</feature>
<sequence>MTSLQNTFEINLTFLGTLPTIIVLLILIMLYIITSLFIQRLKYIGQAVLIECSILVTLIIYLFLTHARTDLEIFNYSRLLYLSYIVLAAVIVGATSWMTKKKTKIPFILAVIMSTIIIILIFSNDVWFITRGVQYGSTPSAVKGPYFFVFQLYSILLALYILVDFILLYYRNRPLFKEIWLLYGAILLYCIHTTYLSYMIIKYPYSNPNLYLSTLLFATLKTIYTFKKIKETIVKRESYYQAYLYDDLTSLFSRNYALENIHHLLNAVHLKDYYFAIIDVDHFKKINDRYGHHMGDLILKNLGSILKNQPPSSVISGRLGGDEFIMIFKEMSKEKVQKNLESILKDYNDMIAHMGIQMNNTQTGLSIGYIPFREGMKEKDILTMADAAMYEAKSKGKNTIVLKLEEDPTVMV</sequence>
<dbReference type="EMBL" id="LR130778">
    <property type="protein sequence ID" value="VDN48668.1"/>
    <property type="molecule type" value="Genomic_DNA"/>
</dbReference>
<feature type="transmembrane region" description="Helical" evidence="1">
    <location>
        <begin position="107"/>
        <end position="130"/>
    </location>
</feature>
<dbReference type="PANTHER" id="PTHR45138:SF9">
    <property type="entry name" value="DIGUANYLATE CYCLASE DGCM-RELATED"/>
    <property type="match status" value="1"/>
</dbReference>
<dbReference type="Pfam" id="PF00990">
    <property type="entry name" value="GGDEF"/>
    <property type="match status" value="1"/>
</dbReference>
<proteinExistence type="predicted"/>
<keyword evidence="4" id="KW-1185">Reference proteome</keyword>
<dbReference type="AlphaFoldDB" id="A0A3P7PIB6"/>
<dbReference type="CDD" id="cd01949">
    <property type="entry name" value="GGDEF"/>
    <property type="match status" value="1"/>
</dbReference>
<dbReference type="NCBIfam" id="TIGR00254">
    <property type="entry name" value="GGDEF"/>
    <property type="match status" value="1"/>
</dbReference>
<dbReference type="PANTHER" id="PTHR45138">
    <property type="entry name" value="REGULATORY COMPONENTS OF SENSORY TRANSDUCTION SYSTEM"/>
    <property type="match status" value="1"/>
</dbReference>
<dbReference type="Gene3D" id="3.30.70.270">
    <property type="match status" value="1"/>
</dbReference>
<dbReference type="RefSeq" id="WP_125137773.1">
    <property type="nucleotide sequence ID" value="NZ_LR130778.1"/>
</dbReference>
<feature type="transmembrane region" description="Helical" evidence="1">
    <location>
        <begin position="179"/>
        <end position="198"/>
    </location>
</feature>
<keyword evidence="1" id="KW-1133">Transmembrane helix</keyword>